<name>A0A0G3EVU5_9BURK</name>
<keyword evidence="2" id="KW-0805">Transcription regulation</keyword>
<dbReference type="Pfam" id="PF03466">
    <property type="entry name" value="LysR_substrate"/>
    <property type="match status" value="1"/>
</dbReference>
<dbReference type="OrthoDB" id="9803735at2"/>
<keyword evidence="7" id="KW-1185">Reference proteome</keyword>
<dbReference type="InterPro" id="IPR036388">
    <property type="entry name" value="WH-like_DNA-bd_sf"/>
</dbReference>
<dbReference type="Pfam" id="PF00126">
    <property type="entry name" value="HTH_1"/>
    <property type="match status" value="1"/>
</dbReference>
<dbReference type="SUPFAM" id="SSF46785">
    <property type="entry name" value="Winged helix' DNA-binding domain"/>
    <property type="match status" value="1"/>
</dbReference>
<dbReference type="InterPro" id="IPR036390">
    <property type="entry name" value="WH_DNA-bd_sf"/>
</dbReference>
<proteinExistence type="inferred from homology"/>
<sequence>MNTRFIETFVTLAHLRSFRATARELHATPAAISLRVKSLEQELGTDLIDRSSKTFRLTANGEHLLSHARAVVGAVRKMQAAAHAQDRVHGTLRLGVNESIVHSWLARYIEELDAAYPELEVDLTVDASGVLQRRLLAGELDLVLRVEGIDSDKVMSEALAIYPVRWIARRGLFSPRKSGLIKRVLQRPVLTFGRGTAPQRAVEQIIASLAGQADIPAGQVRITCSPSVAAIVQLIRDGFGVAAIPALFVAEGIASGEFVELPIQPIPPSIVISMCRRVDAGKHVHAAAAVARAACEQYCRQTERNLVEAVPD</sequence>
<dbReference type="GO" id="GO:0003700">
    <property type="term" value="F:DNA-binding transcription factor activity"/>
    <property type="evidence" value="ECO:0007669"/>
    <property type="project" value="InterPro"/>
</dbReference>
<dbReference type="EMBL" id="CP011568">
    <property type="protein sequence ID" value="AKJ70139.1"/>
    <property type="molecule type" value="Genomic_DNA"/>
</dbReference>
<dbReference type="PANTHER" id="PTHR30126:SF77">
    <property type="entry name" value="TRANSCRIPTIONAL REGULATORY PROTEIN"/>
    <property type="match status" value="1"/>
</dbReference>
<evidence type="ECO:0000313" key="7">
    <source>
        <dbReference type="Proteomes" id="UP000036700"/>
    </source>
</evidence>
<comment type="similarity">
    <text evidence="1">Belongs to the LysR transcriptional regulatory family.</text>
</comment>
<dbReference type="PANTHER" id="PTHR30126">
    <property type="entry name" value="HTH-TYPE TRANSCRIPTIONAL REGULATOR"/>
    <property type="match status" value="1"/>
</dbReference>
<dbReference type="FunFam" id="1.10.10.10:FF:000001">
    <property type="entry name" value="LysR family transcriptional regulator"/>
    <property type="match status" value="1"/>
</dbReference>
<organism evidence="6 7">
    <name type="scientific">Pandoraea thiooxydans</name>
    <dbReference type="NCBI Taxonomy" id="445709"/>
    <lineage>
        <taxon>Bacteria</taxon>
        <taxon>Pseudomonadati</taxon>
        <taxon>Pseudomonadota</taxon>
        <taxon>Betaproteobacteria</taxon>
        <taxon>Burkholderiales</taxon>
        <taxon>Burkholderiaceae</taxon>
        <taxon>Pandoraea</taxon>
    </lineage>
</organism>
<dbReference type="Gene3D" id="1.10.10.10">
    <property type="entry name" value="Winged helix-like DNA-binding domain superfamily/Winged helix DNA-binding domain"/>
    <property type="match status" value="1"/>
</dbReference>
<evidence type="ECO:0000256" key="1">
    <source>
        <dbReference type="ARBA" id="ARBA00009437"/>
    </source>
</evidence>
<evidence type="ECO:0000313" key="6">
    <source>
        <dbReference type="EMBL" id="AKJ70139.1"/>
    </source>
</evidence>
<dbReference type="Proteomes" id="UP000036700">
    <property type="component" value="Chromosome"/>
</dbReference>
<dbReference type="STRING" id="445709.ABW99_19910"/>
<dbReference type="RefSeq" id="WP_047216064.1">
    <property type="nucleotide sequence ID" value="NZ_CP011568.3"/>
</dbReference>
<gene>
    <name evidence="6" type="ORF">ABW99_19910</name>
</gene>
<dbReference type="GO" id="GO:0000976">
    <property type="term" value="F:transcription cis-regulatory region binding"/>
    <property type="evidence" value="ECO:0007669"/>
    <property type="project" value="TreeGrafter"/>
</dbReference>
<dbReference type="AlphaFoldDB" id="A0A0G3EVU5"/>
<dbReference type="KEGG" id="ptx:ABW99_19910"/>
<dbReference type="PROSITE" id="PS50931">
    <property type="entry name" value="HTH_LYSR"/>
    <property type="match status" value="1"/>
</dbReference>
<dbReference type="InterPro" id="IPR005119">
    <property type="entry name" value="LysR_subst-bd"/>
</dbReference>
<evidence type="ECO:0000256" key="2">
    <source>
        <dbReference type="ARBA" id="ARBA00023015"/>
    </source>
</evidence>
<dbReference type="InterPro" id="IPR000847">
    <property type="entry name" value="LysR_HTH_N"/>
</dbReference>
<dbReference type="CDD" id="cd05466">
    <property type="entry name" value="PBP2_LTTR_substrate"/>
    <property type="match status" value="1"/>
</dbReference>
<evidence type="ECO:0000256" key="3">
    <source>
        <dbReference type="ARBA" id="ARBA00023125"/>
    </source>
</evidence>
<keyword evidence="4" id="KW-0804">Transcription</keyword>
<evidence type="ECO:0000259" key="5">
    <source>
        <dbReference type="PROSITE" id="PS50931"/>
    </source>
</evidence>
<dbReference type="PATRIC" id="fig|445709.3.peg.4177"/>
<keyword evidence="3" id="KW-0238">DNA-binding</keyword>
<protein>
    <submittedName>
        <fullName evidence="6">LysR family transcriptional regulator</fullName>
    </submittedName>
</protein>
<dbReference type="SUPFAM" id="SSF53850">
    <property type="entry name" value="Periplasmic binding protein-like II"/>
    <property type="match status" value="1"/>
</dbReference>
<dbReference type="Gene3D" id="3.40.190.10">
    <property type="entry name" value="Periplasmic binding protein-like II"/>
    <property type="match status" value="2"/>
</dbReference>
<feature type="domain" description="HTH lysR-type" evidence="5">
    <location>
        <begin position="1"/>
        <end position="58"/>
    </location>
</feature>
<evidence type="ECO:0000256" key="4">
    <source>
        <dbReference type="ARBA" id="ARBA00023163"/>
    </source>
</evidence>
<reference evidence="7" key="1">
    <citation type="submission" date="2015-06" db="EMBL/GenBank/DDBJ databases">
        <authorList>
            <person name="Lim Y.L."/>
            <person name="Ee R."/>
            <person name="Yong D."/>
            <person name="How K.Y."/>
            <person name="Yin W.F."/>
            <person name="Chan K.G."/>
        </authorList>
    </citation>
    <scope>NUCLEOTIDE SEQUENCE [LARGE SCALE GENOMIC DNA]</scope>
    <source>
        <strain evidence="7">DSM 25325</strain>
    </source>
</reference>
<accession>A0A0G3EVU5</accession>